<feature type="domain" description="Cux N-terminal" evidence="13">
    <location>
        <begin position="5"/>
        <end position="57"/>
    </location>
</feature>
<sequence length="638" mass="71476">MPVQSKDVGSLLRLYQSEIDTLTNRAKAAEGSFLALYRALEDAPDPVEELERSAKQMQTISDLREEMRVLKDERGGLVERTAAASRYEKRIEDLEAQLNGVNDRVEGEARAKVEQKQAQWVSAQQKTIEAYEMREQELLHQIRLGNENARRVQTDVDDLQRQLNEAHSQLESVKSTRASVNEMAMEDIERTRAEVKTWRRRCIELEKLNVSGEEGGDGAGASDAVGRSALSAELAARDVEVSQLKDQVTALEEVLGGKDQEKSNEFATLSASIASKDTELLELRGTLEKLPTVEQYETMSRQFETLQSFQLLENERDAGDTGGAEGDTEDSITPKVGDTLEKRLLGKVKSLEGRLTRLRVELGDRDSRVTELLAMVRSFEEQVGDQKSLISKLEEGINAMTGDHAGVHSLKRRAAAASIGDLNPAVSLEALKQEEKDADSSWDWGEKHQAEGLQNIIREEPSMLDIVAGQRDRFRARLMELEEDNRKLLERIEKLTSDLDSLKSDNVRLYEKIRFVQSYKQSNGSLASGAATVTIEPSPSGGDEEDGTGNFLGKYRSMYEDMVNPYTIFNRRERHKRMSEMSAPERLTLRAGQKALSTRTSRLIVFFYIIALHVFVALVLGFSSSLVCESEVTTKAQH</sequence>
<dbReference type="Pfam" id="PF08172">
    <property type="entry name" value="CASP_C"/>
    <property type="match status" value="1"/>
</dbReference>
<accession>R7Q7H9</accession>
<evidence type="ECO:0000256" key="3">
    <source>
        <dbReference type="ARBA" id="ARBA00018691"/>
    </source>
</evidence>
<feature type="coiled-coil region" evidence="10">
    <location>
        <begin position="149"/>
        <end position="208"/>
    </location>
</feature>
<evidence type="ECO:0000256" key="6">
    <source>
        <dbReference type="ARBA" id="ARBA00022989"/>
    </source>
</evidence>
<evidence type="ECO:0000256" key="10">
    <source>
        <dbReference type="SAM" id="Coils"/>
    </source>
</evidence>
<evidence type="ECO:0000313" key="15">
    <source>
        <dbReference type="Proteomes" id="UP000012073"/>
    </source>
</evidence>
<keyword evidence="5 11" id="KW-0812">Transmembrane</keyword>
<evidence type="ECO:0000256" key="9">
    <source>
        <dbReference type="ARBA" id="ARBA00023136"/>
    </source>
</evidence>
<evidence type="ECO:0000256" key="2">
    <source>
        <dbReference type="ARBA" id="ARBA00006415"/>
    </source>
</evidence>
<keyword evidence="8 10" id="KW-0175">Coiled coil</keyword>
<feature type="domain" description="CASP C-terminal" evidence="12">
    <location>
        <begin position="375"/>
        <end position="620"/>
    </location>
</feature>
<dbReference type="InterPro" id="IPR012955">
    <property type="entry name" value="CASP_C"/>
</dbReference>
<evidence type="ECO:0000256" key="5">
    <source>
        <dbReference type="ARBA" id="ARBA00022692"/>
    </source>
</evidence>
<feature type="transmembrane region" description="Helical" evidence="11">
    <location>
        <begin position="603"/>
        <end position="628"/>
    </location>
</feature>
<dbReference type="Gramene" id="CDF33793">
    <property type="protein sequence ID" value="CDF33793"/>
    <property type="gene ID" value="CHC_T00002404001"/>
</dbReference>
<evidence type="ECO:0000256" key="11">
    <source>
        <dbReference type="SAM" id="Phobius"/>
    </source>
</evidence>
<gene>
    <name evidence="14" type="ORF">CHC_T00002404001</name>
</gene>
<feature type="coiled-coil region" evidence="10">
    <location>
        <begin position="464"/>
        <end position="512"/>
    </location>
</feature>
<dbReference type="OMA" id="WQQEGFN"/>
<dbReference type="GO" id="GO:0000139">
    <property type="term" value="C:Golgi membrane"/>
    <property type="evidence" value="ECO:0007669"/>
    <property type="project" value="UniProtKB-SubCell"/>
</dbReference>
<dbReference type="PANTHER" id="PTHR14043">
    <property type="entry name" value="CCAAT DISPLACEMENT PROTEIN-RELATED"/>
    <property type="match status" value="1"/>
</dbReference>
<evidence type="ECO:0000256" key="8">
    <source>
        <dbReference type="ARBA" id="ARBA00023054"/>
    </source>
</evidence>
<evidence type="ECO:0000259" key="12">
    <source>
        <dbReference type="Pfam" id="PF08172"/>
    </source>
</evidence>
<keyword evidence="6 11" id="KW-1133">Transmembrane helix</keyword>
<keyword evidence="15" id="KW-1185">Reference proteome</keyword>
<dbReference type="Pfam" id="PF25398">
    <property type="entry name" value="CUX1_N"/>
    <property type="match status" value="1"/>
</dbReference>
<organism evidence="14 15">
    <name type="scientific">Chondrus crispus</name>
    <name type="common">Carrageen Irish moss</name>
    <name type="synonym">Polymorpha crispa</name>
    <dbReference type="NCBI Taxonomy" id="2769"/>
    <lineage>
        <taxon>Eukaryota</taxon>
        <taxon>Rhodophyta</taxon>
        <taxon>Florideophyceae</taxon>
        <taxon>Rhodymeniophycidae</taxon>
        <taxon>Gigartinales</taxon>
        <taxon>Gigartinaceae</taxon>
        <taxon>Chondrus</taxon>
    </lineage>
</organism>
<dbReference type="STRING" id="2769.R7Q7H9"/>
<dbReference type="PhylomeDB" id="R7Q7H9"/>
<dbReference type="OrthoDB" id="4254at2759"/>
<name>R7Q7H9_CHOCR</name>
<dbReference type="GeneID" id="17321353"/>
<feature type="coiled-coil region" evidence="10">
    <location>
        <begin position="12"/>
        <end position="111"/>
    </location>
</feature>
<evidence type="ECO:0000256" key="7">
    <source>
        <dbReference type="ARBA" id="ARBA00023034"/>
    </source>
</evidence>
<evidence type="ECO:0000313" key="14">
    <source>
        <dbReference type="EMBL" id="CDF33793.1"/>
    </source>
</evidence>
<comment type="similarity">
    <text evidence="2">Belongs to the CASP family.</text>
</comment>
<dbReference type="PANTHER" id="PTHR14043:SF2">
    <property type="entry name" value="HOMEOBOX PROTEIN CUT"/>
    <property type="match status" value="1"/>
</dbReference>
<keyword evidence="4" id="KW-0813">Transport</keyword>
<keyword evidence="9 11" id="KW-0472">Membrane</keyword>
<dbReference type="EMBL" id="HG001658">
    <property type="protein sequence ID" value="CDF33793.1"/>
    <property type="molecule type" value="Genomic_DNA"/>
</dbReference>
<evidence type="ECO:0000256" key="4">
    <source>
        <dbReference type="ARBA" id="ARBA00022448"/>
    </source>
</evidence>
<evidence type="ECO:0000259" key="13">
    <source>
        <dbReference type="Pfam" id="PF25398"/>
    </source>
</evidence>
<dbReference type="KEGG" id="ccp:CHC_T00002404001"/>
<dbReference type="InterPro" id="IPR057476">
    <property type="entry name" value="Cux_N"/>
</dbReference>
<keyword evidence="7" id="KW-0333">Golgi apparatus</keyword>
<dbReference type="Proteomes" id="UP000012073">
    <property type="component" value="Unassembled WGS sequence"/>
</dbReference>
<dbReference type="RefSeq" id="XP_005713612.1">
    <property type="nucleotide sequence ID" value="XM_005713555.1"/>
</dbReference>
<reference evidence="15" key="1">
    <citation type="journal article" date="2013" name="Proc. Natl. Acad. Sci. U.S.A.">
        <title>Genome structure and metabolic features in the red seaweed Chondrus crispus shed light on evolution of the Archaeplastida.</title>
        <authorList>
            <person name="Collen J."/>
            <person name="Porcel B."/>
            <person name="Carre W."/>
            <person name="Ball S.G."/>
            <person name="Chaparro C."/>
            <person name="Tonon T."/>
            <person name="Barbeyron T."/>
            <person name="Michel G."/>
            <person name="Noel B."/>
            <person name="Valentin K."/>
            <person name="Elias M."/>
            <person name="Artiguenave F."/>
            <person name="Arun A."/>
            <person name="Aury J.M."/>
            <person name="Barbosa-Neto J.F."/>
            <person name="Bothwell J.H."/>
            <person name="Bouget F.Y."/>
            <person name="Brillet L."/>
            <person name="Cabello-Hurtado F."/>
            <person name="Capella-Gutierrez S."/>
            <person name="Charrier B."/>
            <person name="Cladiere L."/>
            <person name="Cock J.M."/>
            <person name="Coelho S.M."/>
            <person name="Colleoni C."/>
            <person name="Czjzek M."/>
            <person name="Da Silva C."/>
            <person name="Delage L."/>
            <person name="Denoeud F."/>
            <person name="Deschamps P."/>
            <person name="Dittami S.M."/>
            <person name="Gabaldon T."/>
            <person name="Gachon C.M."/>
            <person name="Groisillier A."/>
            <person name="Herve C."/>
            <person name="Jabbari K."/>
            <person name="Katinka M."/>
            <person name="Kloareg B."/>
            <person name="Kowalczyk N."/>
            <person name="Labadie K."/>
            <person name="Leblanc C."/>
            <person name="Lopez P.J."/>
            <person name="McLachlan D.H."/>
            <person name="Meslet-Cladiere L."/>
            <person name="Moustafa A."/>
            <person name="Nehr Z."/>
            <person name="Nyvall Collen P."/>
            <person name="Panaud O."/>
            <person name="Partensky F."/>
            <person name="Poulain J."/>
            <person name="Rensing S.A."/>
            <person name="Rousvoal S."/>
            <person name="Samson G."/>
            <person name="Symeonidi A."/>
            <person name="Weissenbach J."/>
            <person name="Zambounis A."/>
            <person name="Wincker P."/>
            <person name="Boyen C."/>
        </authorList>
    </citation>
    <scope>NUCLEOTIDE SEQUENCE [LARGE SCALE GENOMIC DNA]</scope>
    <source>
        <strain evidence="15">cv. Stackhouse</strain>
    </source>
</reference>
<evidence type="ECO:0000256" key="1">
    <source>
        <dbReference type="ARBA" id="ARBA00004409"/>
    </source>
</evidence>
<proteinExistence type="inferred from homology"/>
<dbReference type="GO" id="GO:0006891">
    <property type="term" value="P:intra-Golgi vesicle-mediated transport"/>
    <property type="evidence" value="ECO:0007669"/>
    <property type="project" value="InterPro"/>
</dbReference>
<protein>
    <recommendedName>
        <fullName evidence="3">Protein CASP</fullName>
    </recommendedName>
</protein>
<dbReference type="AlphaFoldDB" id="R7Q7H9"/>
<comment type="subcellular location">
    <subcellularLocation>
        <location evidence="1">Golgi apparatus membrane</location>
        <topology evidence="1">Single-pass type IV membrane protein</topology>
    </subcellularLocation>
</comment>